<evidence type="ECO:0000313" key="2">
    <source>
        <dbReference type="EMBL" id="THG91050.1"/>
    </source>
</evidence>
<protein>
    <submittedName>
        <fullName evidence="2">Uncharacterized protein</fullName>
    </submittedName>
</protein>
<feature type="transmembrane region" description="Helical" evidence="1">
    <location>
        <begin position="29"/>
        <end position="47"/>
    </location>
</feature>
<name>A0A4S4K1J1_ALKAL</name>
<reference evidence="2 3" key="1">
    <citation type="submission" date="2014-01" db="EMBL/GenBank/DDBJ databases">
        <title>Draft genome sequencing of Bacillus alcalophilus CGMCC 1.3604.</title>
        <authorList>
            <person name="Yang J."/>
            <person name="Diao L."/>
            <person name="Yang S."/>
        </authorList>
    </citation>
    <scope>NUCLEOTIDE SEQUENCE [LARGE SCALE GENOMIC DNA]</scope>
    <source>
        <strain evidence="2 3">CGMCC 1.3604</strain>
    </source>
</reference>
<dbReference type="RefSeq" id="WP_003320752.1">
    <property type="nucleotide sequence ID" value="NZ_ALPT02000102.1"/>
</dbReference>
<evidence type="ECO:0000256" key="1">
    <source>
        <dbReference type="SAM" id="Phobius"/>
    </source>
</evidence>
<keyword evidence="1" id="KW-1133">Transmembrane helix</keyword>
<keyword evidence="1" id="KW-0472">Membrane</keyword>
<sequence length="52" mass="5803">MDAIIFGFTVFIGWTIFDFVKEKKLKKELVISSFVIGIIAAIGWWGLGLLLG</sequence>
<dbReference type="AlphaFoldDB" id="A0A4S4K1J1"/>
<keyword evidence="1" id="KW-0812">Transmembrane</keyword>
<evidence type="ECO:0000313" key="3">
    <source>
        <dbReference type="Proteomes" id="UP000297014"/>
    </source>
</evidence>
<proteinExistence type="predicted"/>
<accession>A0A4S4K1J1</accession>
<comment type="caution">
    <text evidence="2">The sequence shown here is derived from an EMBL/GenBank/DDBJ whole genome shotgun (WGS) entry which is preliminary data.</text>
</comment>
<dbReference type="EMBL" id="JALP01000094">
    <property type="protein sequence ID" value="THG91050.1"/>
    <property type="molecule type" value="Genomic_DNA"/>
</dbReference>
<dbReference type="Proteomes" id="UP000297014">
    <property type="component" value="Unassembled WGS sequence"/>
</dbReference>
<gene>
    <name evidence="2" type="ORF">AJ85_07390</name>
</gene>
<organism evidence="2 3">
    <name type="scientific">Alkalihalobacillus alcalophilus ATCC 27647 = CGMCC 1.3604</name>
    <dbReference type="NCBI Taxonomy" id="1218173"/>
    <lineage>
        <taxon>Bacteria</taxon>
        <taxon>Bacillati</taxon>
        <taxon>Bacillota</taxon>
        <taxon>Bacilli</taxon>
        <taxon>Bacillales</taxon>
        <taxon>Bacillaceae</taxon>
        <taxon>Alkalihalobacillus</taxon>
    </lineage>
</organism>